<proteinExistence type="predicted"/>
<dbReference type="AlphaFoldDB" id="A0A448WLW9"/>
<protein>
    <submittedName>
        <fullName evidence="2">Uncharacterized protein</fullName>
    </submittedName>
</protein>
<sequence length="174" mass="17206">MLTSGYPPTGVVPGNQVSAGSAFSHQGHPPPHPAVAAFLSQASGHHSVSAAAAAAASAAFISAQQSLSSVLGGGNGARNEHTCSGPNASLNNNGNTVGGDGNHVIGSNNGQGGYPAHGLMNNLALQSDAFRLSGSGLGTPHHPHAQHSGPALAALLQQPPHLQPRFGTAPLEFS</sequence>
<evidence type="ECO:0000313" key="3">
    <source>
        <dbReference type="Proteomes" id="UP000784294"/>
    </source>
</evidence>
<reference evidence="2" key="1">
    <citation type="submission" date="2018-11" db="EMBL/GenBank/DDBJ databases">
        <authorList>
            <consortium name="Pathogen Informatics"/>
        </authorList>
    </citation>
    <scope>NUCLEOTIDE SEQUENCE</scope>
</reference>
<dbReference type="EMBL" id="CAAALY010022784">
    <property type="protein sequence ID" value="VEL14924.1"/>
    <property type="molecule type" value="Genomic_DNA"/>
</dbReference>
<feature type="compositionally biased region" description="Polar residues" evidence="1">
    <location>
        <begin position="15"/>
        <end position="24"/>
    </location>
</feature>
<feature type="region of interest" description="Disordered" evidence="1">
    <location>
        <begin position="69"/>
        <end position="110"/>
    </location>
</feature>
<name>A0A448WLW9_9PLAT</name>
<evidence type="ECO:0000256" key="1">
    <source>
        <dbReference type="SAM" id="MobiDB-lite"/>
    </source>
</evidence>
<feature type="region of interest" description="Disordered" evidence="1">
    <location>
        <begin position="1"/>
        <end position="34"/>
    </location>
</feature>
<comment type="caution">
    <text evidence="2">The sequence shown here is derived from an EMBL/GenBank/DDBJ whole genome shotgun (WGS) entry which is preliminary data.</text>
</comment>
<dbReference type="Proteomes" id="UP000784294">
    <property type="component" value="Unassembled WGS sequence"/>
</dbReference>
<gene>
    <name evidence="2" type="ORF">PXEA_LOCUS8364</name>
</gene>
<evidence type="ECO:0000313" key="2">
    <source>
        <dbReference type="EMBL" id="VEL14924.1"/>
    </source>
</evidence>
<keyword evidence="3" id="KW-1185">Reference proteome</keyword>
<accession>A0A448WLW9</accession>
<organism evidence="2 3">
    <name type="scientific">Protopolystoma xenopodis</name>
    <dbReference type="NCBI Taxonomy" id="117903"/>
    <lineage>
        <taxon>Eukaryota</taxon>
        <taxon>Metazoa</taxon>
        <taxon>Spiralia</taxon>
        <taxon>Lophotrochozoa</taxon>
        <taxon>Platyhelminthes</taxon>
        <taxon>Monogenea</taxon>
        <taxon>Polyopisthocotylea</taxon>
        <taxon>Polystomatidea</taxon>
        <taxon>Polystomatidae</taxon>
        <taxon>Protopolystoma</taxon>
    </lineage>
</organism>